<dbReference type="AlphaFoldDB" id="A0A6H2A4G0"/>
<sequence length="103" mass="11881">MEGRLGGIFDGGLQIGGLLDWKFEIILADTPYDDIKFKFAKWKLEAPSYWLFSEPDIVVVRLYVGKSYWTSDGKIITRIQDVFDTMIHERIEIIGEGSLIEQH</sequence>
<gene>
    <name evidence="1" type="ORF">TM448A04626_0002</name>
</gene>
<organism evidence="1">
    <name type="scientific">viral metagenome</name>
    <dbReference type="NCBI Taxonomy" id="1070528"/>
    <lineage>
        <taxon>unclassified sequences</taxon>
        <taxon>metagenomes</taxon>
        <taxon>organismal metagenomes</taxon>
    </lineage>
</organism>
<name>A0A6H2A4G0_9ZZZZ</name>
<protein>
    <submittedName>
        <fullName evidence="1">Uncharacterized protein</fullName>
    </submittedName>
</protein>
<proteinExistence type="predicted"/>
<evidence type="ECO:0000313" key="1">
    <source>
        <dbReference type="EMBL" id="QJA54330.1"/>
    </source>
</evidence>
<accession>A0A6H2A4G0</accession>
<reference evidence="1" key="1">
    <citation type="submission" date="2020-03" db="EMBL/GenBank/DDBJ databases">
        <title>The deep terrestrial virosphere.</title>
        <authorList>
            <person name="Holmfeldt K."/>
            <person name="Nilsson E."/>
            <person name="Simone D."/>
            <person name="Lopez-Fernandez M."/>
            <person name="Wu X."/>
            <person name="de Brujin I."/>
            <person name="Lundin D."/>
            <person name="Andersson A."/>
            <person name="Bertilsson S."/>
            <person name="Dopson M."/>
        </authorList>
    </citation>
    <scope>NUCLEOTIDE SEQUENCE</scope>
    <source>
        <strain evidence="1">TM448A04626</strain>
    </source>
</reference>
<dbReference type="EMBL" id="MT144497">
    <property type="protein sequence ID" value="QJA54330.1"/>
    <property type="molecule type" value="Genomic_DNA"/>
</dbReference>